<protein>
    <submittedName>
        <fullName evidence="1">Putative enzyme involved in biosynthesis of extracellular polysaccharide</fullName>
    </submittedName>
</protein>
<dbReference type="EMBL" id="AVQL01000448">
    <property type="protein sequence ID" value="KEQ00583.1"/>
    <property type="molecule type" value="Genomic_DNA"/>
</dbReference>
<accession>A0A074V570</accession>
<dbReference type="Gene3D" id="3.30.70.100">
    <property type="match status" value="1"/>
</dbReference>
<dbReference type="InterPro" id="IPR052936">
    <property type="entry name" value="Jasmonate_Hydroxylase-like"/>
</dbReference>
<reference evidence="1 2" key="1">
    <citation type="journal article" date="2014" name="PLoS Genet.">
        <title>Hidden diversity in honey bee gut symbionts detected by single-cell genomics.</title>
        <authorList>
            <person name="Engel P."/>
            <person name="Stepanauskas R."/>
            <person name="Moran N."/>
        </authorList>
    </citation>
    <scope>NUCLEOTIDE SEQUENCE [LARGE SCALE GENOMIC DNA]</scope>
    <source>
        <strain evidence="1 2">SCGC AB-598-J21</strain>
    </source>
</reference>
<evidence type="ECO:0000313" key="2">
    <source>
        <dbReference type="Proteomes" id="UP000027644"/>
    </source>
</evidence>
<dbReference type="AlphaFoldDB" id="A0A074V570"/>
<dbReference type="Proteomes" id="UP000027644">
    <property type="component" value="Unassembled WGS sequence"/>
</dbReference>
<dbReference type="PANTHER" id="PTHR37811">
    <property type="entry name" value="BLL5343 PROTEIN"/>
    <property type="match status" value="1"/>
</dbReference>
<comment type="caution">
    <text evidence="1">The sequence shown here is derived from an EMBL/GenBank/DDBJ whole genome shotgun (WGS) entry which is preliminary data.</text>
</comment>
<dbReference type="InterPro" id="IPR011008">
    <property type="entry name" value="Dimeric_a/b-barrel"/>
</dbReference>
<name>A0A074V570_9NEIS</name>
<dbReference type="PANTHER" id="PTHR37811:SF2">
    <property type="entry name" value="ABM DOMAIN-CONTAINING PROTEIN"/>
    <property type="match status" value="1"/>
</dbReference>
<evidence type="ECO:0000313" key="1">
    <source>
        <dbReference type="EMBL" id="KEQ00583.1"/>
    </source>
</evidence>
<gene>
    <name evidence="1" type="ORF">SASC598J21_016050</name>
</gene>
<proteinExistence type="predicted"/>
<dbReference type="SUPFAM" id="SSF54909">
    <property type="entry name" value="Dimeric alpha+beta barrel"/>
    <property type="match status" value="1"/>
</dbReference>
<organism evidence="1 2">
    <name type="scientific">Snodgrassella alvi SCGC AB-598-J21</name>
    <dbReference type="NCBI Taxonomy" id="1385367"/>
    <lineage>
        <taxon>Bacteria</taxon>
        <taxon>Pseudomonadati</taxon>
        <taxon>Pseudomonadota</taxon>
        <taxon>Betaproteobacteria</taxon>
        <taxon>Neisseriales</taxon>
        <taxon>Neisseriaceae</taxon>
        <taxon>Snodgrassella</taxon>
    </lineage>
</organism>
<sequence length="116" mass="13397">MISKVFELPYYAVIFTSERSPGDFGYSEMAQNLLIEAEKIEGFLGADSVRDTKGIGITVSYWRTLEAIDKWKNHTLHIEGKKMGIKQWYEEYSIRICKVEYEKFFESSVLKPDGIG</sequence>